<dbReference type="Proteomes" id="UP000585638">
    <property type="component" value="Unassembled WGS sequence"/>
</dbReference>
<keyword evidence="1" id="KW-0472">Membrane</keyword>
<dbReference type="AlphaFoldDB" id="A0A7W9KQG6"/>
<reference evidence="2 3" key="1">
    <citation type="submission" date="2020-08" db="EMBL/GenBank/DDBJ databases">
        <title>Sequencing the genomes of 1000 actinobacteria strains.</title>
        <authorList>
            <person name="Klenk H.-P."/>
        </authorList>
    </citation>
    <scope>NUCLEOTIDE SEQUENCE [LARGE SCALE GENOMIC DNA]</scope>
    <source>
        <strain evidence="2 3">DSM 43851</strain>
    </source>
</reference>
<accession>A0A7W9KQG6</accession>
<evidence type="ECO:0000313" key="3">
    <source>
        <dbReference type="Proteomes" id="UP000585638"/>
    </source>
</evidence>
<name>A0A7W9KQG6_9PSEU</name>
<sequence>MLYRSAPGQHLRWLAFLLFITGFGLDLLASH</sequence>
<dbReference type="EMBL" id="JACHIR010000001">
    <property type="protein sequence ID" value="MBB5896553.1"/>
    <property type="molecule type" value="Genomic_DNA"/>
</dbReference>
<gene>
    <name evidence="2" type="ORF">BJ998_007749</name>
</gene>
<protein>
    <submittedName>
        <fullName evidence="2">Uncharacterized protein</fullName>
    </submittedName>
</protein>
<proteinExistence type="predicted"/>
<keyword evidence="1" id="KW-0812">Transmembrane</keyword>
<keyword evidence="1" id="KW-1133">Transmembrane helix</keyword>
<organism evidence="2 3">
    <name type="scientific">Kutzneria kofuensis</name>
    <dbReference type="NCBI Taxonomy" id="103725"/>
    <lineage>
        <taxon>Bacteria</taxon>
        <taxon>Bacillati</taxon>
        <taxon>Actinomycetota</taxon>
        <taxon>Actinomycetes</taxon>
        <taxon>Pseudonocardiales</taxon>
        <taxon>Pseudonocardiaceae</taxon>
        <taxon>Kutzneria</taxon>
    </lineage>
</organism>
<evidence type="ECO:0000256" key="1">
    <source>
        <dbReference type="SAM" id="Phobius"/>
    </source>
</evidence>
<keyword evidence="3" id="KW-1185">Reference proteome</keyword>
<feature type="transmembrane region" description="Helical" evidence="1">
    <location>
        <begin position="12"/>
        <end position="29"/>
    </location>
</feature>
<comment type="caution">
    <text evidence="2">The sequence shown here is derived from an EMBL/GenBank/DDBJ whole genome shotgun (WGS) entry which is preliminary data.</text>
</comment>
<evidence type="ECO:0000313" key="2">
    <source>
        <dbReference type="EMBL" id="MBB5896553.1"/>
    </source>
</evidence>